<dbReference type="Proteomes" id="UP000695000">
    <property type="component" value="Unplaced"/>
</dbReference>
<keyword evidence="6" id="KW-1185">Reference proteome</keyword>
<protein>
    <submittedName>
        <fullName evidence="7">Myrosinase 1-like isoform X1</fullName>
    </submittedName>
</protein>
<keyword evidence="2" id="KW-0378">Hydrolase</keyword>
<evidence type="ECO:0000313" key="7">
    <source>
        <dbReference type="RefSeq" id="XP_017782121.1"/>
    </source>
</evidence>
<evidence type="ECO:0000256" key="2">
    <source>
        <dbReference type="ARBA" id="ARBA00022801"/>
    </source>
</evidence>
<dbReference type="PROSITE" id="PS00653">
    <property type="entry name" value="GLYCOSYL_HYDROL_F1_2"/>
    <property type="match status" value="1"/>
</dbReference>
<accession>A0ABM1N5M1</accession>
<dbReference type="Pfam" id="PF00232">
    <property type="entry name" value="Glyco_hydro_1"/>
    <property type="match status" value="1"/>
</dbReference>
<keyword evidence="5" id="KW-0812">Transmembrane</keyword>
<dbReference type="InterPro" id="IPR033132">
    <property type="entry name" value="GH_1_N_CS"/>
</dbReference>
<sequence>MSERENKTKNISYQIEAQLKNRMRKQKQSVNMLSAVVVTFASLGSLLSLGCFCSEFPPDFKFGVSTASYQVEGAWNESGKGENIWDHLSHFRNDLIFDRSTGDVACDSYHKTKEDVALLKSLGVDYYRFSLSWSRILPSGFANNINDDGIRYYNELIDELLANGIEPFVTLYHWDLPQPLQEIGGWPNPLLADIFAEYATIAFKSFGAKVKHWQTFNEPLQVCHEGYGIANKAPAYTSDGVAPYMCSTTLLRAHGKTYRIYQDKYKSTQNGLVGITLDSSWFEAQTQKDSDSAKRVLRMGLGWFANPIFSESGDYPQVMKEVISKASAEEGFSKSRLPSFTAEEIEMIRGSADFLGLNHYTTRLVTDGAAKGISRPSYYFDIGAEARVDEAWESSAASWLKVVPWGLRKLLNFIKEEYGNPDVVIAENGYAGEYEEFTQDCRRIHYHNKYLEQVLLAITEDKCNVKAYTAWSFLDNFEWLRGYSERFGLIHIDFENPNRTRTPKHSSKVFTNIIKTRKIDWDFAASGFDKCEF</sequence>
<keyword evidence="5" id="KW-1133">Transmembrane helix</keyword>
<organism evidence="6 7">
    <name type="scientific">Nicrophorus vespilloides</name>
    <name type="common">Boreal carrion beetle</name>
    <dbReference type="NCBI Taxonomy" id="110193"/>
    <lineage>
        <taxon>Eukaryota</taxon>
        <taxon>Metazoa</taxon>
        <taxon>Ecdysozoa</taxon>
        <taxon>Arthropoda</taxon>
        <taxon>Hexapoda</taxon>
        <taxon>Insecta</taxon>
        <taxon>Pterygota</taxon>
        <taxon>Neoptera</taxon>
        <taxon>Endopterygota</taxon>
        <taxon>Coleoptera</taxon>
        <taxon>Polyphaga</taxon>
        <taxon>Staphyliniformia</taxon>
        <taxon>Silphidae</taxon>
        <taxon>Nicrophorinae</taxon>
        <taxon>Nicrophorus</taxon>
    </lineage>
</organism>
<evidence type="ECO:0000256" key="5">
    <source>
        <dbReference type="SAM" id="Phobius"/>
    </source>
</evidence>
<dbReference type="GeneID" id="108566642"/>
<dbReference type="InterPro" id="IPR017853">
    <property type="entry name" value="GH"/>
</dbReference>
<dbReference type="RefSeq" id="XP_017782121.1">
    <property type="nucleotide sequence ID" value="XM_017926632.1"/>
</dbReference>
<evidence type="ECO:0000256" key="3">
    <source>
        <dbReference type="ARBA" id="ARBA00023295"/>
    </source>
</evidence>
<dbReference type="PANTHER" id="PTHR10353">
    <property type="entry name" value="GLYCOSYL HYDROLASE"/>
    <property type="match status" value="1"/>
</dbReference>
<keyword evidence="5" id="KW-0472">Membrane</keyword>
<dbReference type="Gene3D" id="3.20.20.80">
    <property type="entry name" value="Glycosidases"/>
    <property type="match status" value="1"/>
</dbReference>
<reference evidence="7" key="1">
    <citation type="submission" date="2025-08" db="UniProtKB">
        <authorList>
            <consortium name="RefSeq"/>
        </authorList>
    </citation>
    <scope>IDENTIFICATION</scope>
    <source>
        <tissue evidence="7">Whole Larva</tissue>
    </source>
</reference>
<dbReference type="PRINTS" id="PR00131">
    <property type="entry name" value="GLHYDRLASE1"/>
</dbReference>
<evidence type="ECO:0000313" key="6">
    <source>
        <dbReference type="Proteomes" id="UP000695000"/>
    </source>
</evidence>
<comment type="similarity">
    <text evidence="1 4">Belongs to the glycosyl hydrolase 1 family.</text>
</comment>
<proteinExistence type="inferred from homology"/>
<evidence type="ECO:0000256" key="4">
    <source>
        <dbReference type="RuleBase" id="RU003690"/>
    </source>
</evidence>
<feature type="transmembrane region" description="Helical" evidence="5">
    <location>
        <begin position="30"/>
        <end position="50"/>
    </location>
</feature>
<gene>
    <name evidence="7" type="primary">LOC108566642</name>
</gene>
<evidence type="ECO:0000256" key="1">
    <source>
        <dbReference type="ARBA" id="ARBA00010838"/>
    </source>
</evidence>
<dbReference type="SUPFAM" id="SSF51445">
    <property type="entry name" value="(Trans)glycosidases"/>
    <property type="match status" value="1"/>
</dbReference>
<dbReference type="PANTHER" id="PTHR10353:SF36">
    <property type="entry name" value="LP05116P"/>
    <property type="match status" value="1"/>
</dbReference>
<dbReference type="InterPro" id="IPR001360">
    <property type="entry name" value="Glyco_hydro_1"/>
</dbReference>
<keyword evidence="3" id="KW-0326">Glycosidase</keyword>
<name>A0ABM1N5M1_NICVS</name>